<reference evidence="3" key="1">
    <citation type="submission" date="2023-10" db="EMBL/GenBank/DDBJ databases">
        <title>Genome assembly of Pristionchus species.</title>
        <authorList>
            <person name="Yoshida K."/>
            <person name="Sommer R.J."/>
        </authorList>
    </citation>
    <scope>NUCLEOTIDE SEQUENCE</scope>
    <source>
        <strain evidence="3">RS0144</strain>
    </source>
</reference>
<gene>
    <name evidence="3" type="ORF">PENTCL1PPCAC_5617</name>
</gene>
<dbReference type="InterPro" id="IPR013087">
    <property type="entry name" value="Znf_C2H2_type"/>
</dbReference>
<dbReference type="GO" id="GO:0006506">
    <property type="term" value="P:GPI anchor biosynthetic process"/>
    <property type="evidence" value="ECO:0007669"/>
    <property type="project" value="InterPro"/>
</dbReference>
<feature type="domain" description="C2H2-type" evidence="2">
    <location>
        <begin position="224"/>
        <end position="246"/>
    </location>
</feature>
<feature type="domain" description="C2H2-type" evidence="2">
    <location>
        <begin position="374"/>
        <end position="397"/>
    </location>
</feature>
<feature type="non-terminal residue" evidence="3">
    <location>
        <position position="1"/>
    </location>
</feature>
<sequence length="493" mass="56632">FETPHEIKTEAVEIKEEPIDDYADIKMEDDSVYQPLVNSFESTVDIKEESVEIKDELIDYYADIKQDELIANESSETDEMEKRRRPSRVILKPLKYADYSDYSDGDDEPSFMKERSESEKKRRSNKGVCNSELSSRESRVSKMNDTELKCPECEFCTLFVCSWINHLRKQHSTTPVLAGLALLCKCGNESTSDEHNRRCNVAKCTVIHKRDGSIRRLGDEMTTPKCVLCEVYPTTLFGYANHLRVHHKSSLKANGIYLICSCGLDDFCGNTRLQHSDKCDRRRFTLHELNAIKKDSSNTVEVKKRGRPSKEVYKSVKRTEDVEDSDGDRKPSLKKKKSESKKENNNERSSNKGECPSESTNNEPRASRMNDTDLECIKCDFSTRSVQSWYLHLRNSHFTTPALAGLALLCDCGNESTSYEHSRKCTIANFTIVRKRDWPIRGLNDAKATPKCVLCEDYPATVRAYAQHLRTHHKSSLKKCDRRQFSLHNLNEK</sequence>
<evidence type="ECO:0000313" key="3">
    <source>
        <dbReference type="EMBL" id="GMS83442.1"/>
    </source>
</evidence>
<comment type="caution">
    <text evidence="3">The sequence shown here is derived from an EMBL/GenBank/DDBJ whole genome shotgun (WGS) entry which is preliminary data.</text>
</comment>
<feature type="compositionally biased region" description="Basic and acidic residues" evidence="1">
    <location>
        <begin position="110"/>
        <end position="120"/>
    </location>
</feature>
<feature type="domain" description="C2H2-type" evidence="2">
    <location>
        <begin position="148"/>
        <end position="171"/>
    </location>
</feature>
<evidence type="ECO:0000256" key="1">
    <source>
        <dbReference type="SAM" id="MobiDB-lite"/>
    </source>
</evidence>
<keyword evidence="4" id="KW-1185">Reference proteome</keyword>
<feature type="compositionally biased region" description="Basic and acidic residues" evidence="1">
    <location>
        <begin position="340"/>
        <end position="351"/>
    </location>
</feature>
<dbReference type="GO" id="GO:0051267">
    <property type="term" value="F:CP2 mannose-ethanolamine phosphotransferase activity"/>
    <property type="evidence" value="ECO:0007669"/>
    <property type="project" value="TreeGrafter"/>
</dbReference>
<feature type="domain" description="C2H2-type" evidence="2">
    <location>
        <begin position="450"/>
        <end position="472"/>
    </location>
</feature>
<dbReference type="PANTHER" id="PTHR23072">
    <property type="entry name" value="PHOSPHATIDYLINOSITOL GLYCAN-RELATED"/>
    <property type="match status" value="1"/>
</dbReference>
<dbReference type="Proteomes" id="UP001432027">
    <property type="component" value="Unassembled WGS sequence"/>
</dbReference>
<dbReference type="AlphaFoldDB" id="A0AAV5SJB3"/>
<name>A0AAV5SJB3_9BILA</name>
<evidence type="ECO:0000259" key="2">
    <source>
        <dbReference type="SMART" id="SM00355"/>
    </source>
</evidence>
<dbReference type="EMBL" id="BTSX01000002">
    <property type="protein sequence ID" value="GMS83442.1"/>
    <property type="molecule type" value="Genomic_DNA"/>
</dbReference>
<protein>
    <recommendedName>
        <fullName evidence="2">C2H2-type domain-containing protein</fullName>
    </recommendedName>
</protein>
<feature type="compositionally biased region" description="Basic and acidic residues" evidence="1">
    <location>
        <begin position="308"/>
        <end position="320"/>
    </location>
</feature>
<evidence type="ECO:0000313" key="4">
    <source>
        <dbReference type="Proteomes" id="UP001432027"/>
    </source>
</evidence>
<feature type="region of interest" description="Disordered" evidence="1">
    <location>
        <begin position="297"/>
        <end position="367"/>
    </location>
</feature>
<accession>A0AAV5SJB3</accession>
<feature type="region of interest" description="Disordered" evidence="1">
    <location>
        <begin position="101"/>
        <end position="130"/>
    </location>
</feature>
<dbReference type="SMART" id="SM00355">
    <property type="entry name" value="ZnF_C2H2"/>
    <property type="match status" value="4"/>
</dbReference>
<proteinExistence type="predicted"/>
<dbReference type="GO" id="GO:0005789">
    <property type="term" value="C:endoplasmic reticulum membrane"/>
    <property type="evidence" value="ECO:0007669"/>
    <property type="project" value="TreeGrafter"/>
</dbReference>
<dbReference type="PANTHER" id="PTHR23072:SF0">
    <property type="entry name" value="GPI ETHANOLAMINE PHOSPHATE TRANSFERASE 2"/>
    <property type="match status" value="1"/>
</dbReference>
<dbReference type="InterPro" id="IPR039527">
    <property type="entry name" value="PIGG/GPI7"/>
</dbReference>
<organism evidence="3 4">
    <name type="scientific">Pristionchus entomophagus</name>
    <dbReference type="NCBI Taxonomy" id="358040"/>
    <lineage>
        <taxon>Eukaryota</taxon>
        <taxon>Metazoa</taxon>
        <taxon>Ecdysozoa</taxon>
        <taxon>Nematoda</taxon>
        <taxon>Chromadorea</taxon>
        <taxon>Rhabditida</taxon>
        <taxon>Rhabditina</taxon>
        <taxon>Diplogasteromorpha</taxon>
        <taxon>Diplogasteroidea</taxon>
        <taxon>Neodiplogasteridae</taxon>
        <taxon>Pristionchus</taxon>
    </lineage>
</organism>